<feature type="transmembrane region" description="Helical" evidence="1">
    <location>
        <begin position="12"/>
        <end position="38"/>
    </location>
</feature>
<accession>A0A7X2J1Y7</accession>
<reference evidence="2 3" key="1">
    <citation type="submission" date="2019-11" db="EMBL/GenBank/DDBJ databases">
        <title>Bacillus lacus genome.</title>
        <authorList>
            <person name="Allen C.J."/>
            <person name="Newman J.D."/>
        </authorList>
    </citation>
    <scope>NUCLEOTIDE SEQUENCE [LARGE SCALE GENOMIC DNA]</scope>
    <source>
        <strain evidence="2 3">KCTC 33946</strain>
    </source>
</reference>
<evidence type="ECO:0000313" key="2">
    <source>
        <dbReference type="EMBL" id="MRX73860.1"/>
    </source>
</evidence>
<dbReference type="RefSeq" id="WP_154309317.1">
    <property type="nucleotide sequence ID" value="NZ_WKKI01000048.1"/>
</dbReference>
<evidence type="ECO:0008006" key="4">
    <source>
        <dbReference type="Google" id="ProtNLM"/>
    </source>
</evidence>
<name>A0A7X2J1Y7_9BACI</name>
<proteinExistence type="predicted"/>
<feature type="transmembrane region" description="Helical" evidence="1">
    <location>
        <begin position="44"/>
        <end position="63"/>
    </location>
</feature>
<organism evidence="2 3">
    <name type="scientific">Metabacillus lacus</name>
    <dbReference type="NCBI Taxonomy" id="1983721"/>
    <lineage>
        <taxon>Bacteria</taxon>
        <taxon>Bacillati</taxon>
        <taxon>Bacillota</taxon>
        <taxon>Bacilli</taxon>
        <taxon>Bacillales</taxon>
        <taxon>Bacillaceae</taxon>
        <taxon>Metabacillus</taxon>
    </lineage>
</organism>
<evidence type="ECO:0000256" key="1">
    <source>
        <dbReference type="SAM" id="Phobius"/>
    </source>
</evidence>
<keyword evidence="1" id="KW-0812">Transmembrane</keyword>
<comment type="caution">
    <text evidence="2">The sequence shown here is derived from an EMBL/GenBank/DDBJ whole genome shotgun (WGS) entry which is preliminary data.</text>
</comment>
<dbReference type="AlphaFoldDB" id="A0A7X2J1Y7"/>
<evidence type="ECO:0000313" key="3">
    <source>
        <dbReference type="Proteomes" id="UP000448867"/>
    </source>
</evidence>
<keyword evidence="1" id="KW-1133">Transmembrane helix</keyword>
<keyword evidence="3" id="KW-1185">Reference proteome</keyword>
<feature type="transmembrane region" description="Helical" evidence="1">
    <location>
        <begin position="227"/>
        <end position="245"/>
    </location>
</feature>
<keyword evidence="1" id="KW-0472">Membrane</keyword>
<dbReference type="OrthoDB" id="875405at2"/>
<feature type="transmembrane region" description="Helical" evidence="1">
    <location>
        <begin position="100"/>
        <end position="122"/>
    </location>
</feature>
<feature type="transmembrane region" description="Helical" evidence="1">
    <location>
        <begin position="198"/>
        <end position="221"/>
    </location>
</feature>
<sequence>MPQILLRNHRPMITFSVLSLFVLAANVFVTQSGLFIVIPFELSLAVIIDLMICIPVVFYLTIVRGYQLPVWTVVPVMLIGVFLFRLLLPEHDLLNSNGASLLVFILGAVVLAAEFLFVYMLFRKLILLVRNYREARKTFYFFTASFQKACEQTFGTWVVSRLLATDLSVWYYSMFAWRKSLSTIPGTYRFSYHKETGYLAFVLMLAHALAIEIIGVHMMVAYAYNSALAWLVTVFDLFFLAALIADYRAMMLSPVTADQHALHIQKGIRQSAHIPYVSIESIETAGGTLDTIKKQKDALHMYLPEMIEEVKPQMEITLKNSVYATGLYGRKKCISKIYISVDNPQEFKNFLEEKIQKMKKSL</sequence>
<gene>
    <name evidence="2" type="ORF">GJU40_17085</name>
</gene>
<protein>
    <recommendedName>
        <fullName evidence="4">Beta-carotene 15,15'-monooxygenase</fullName>
    </recommendedName>
</protein>
<dbReference type="Proteomes" id="UP000448867">
    <property type="component" value="Unassembled WGS sequence"/>
</dbReference>
<feature type="transmembrane region" description="Helical" evidence="1">
    <location>
        <begin position="70"/>
        <end position="88"/>
    </location>
</feature>
<dbReference type="EMBL" id="WKKI01000048">
    <property type="protein sequence ID" value="MRX73860.1"/>
    <property type="molecule type" value="Genomic_DNA"/>
</dbReference>